<comment type="subcellular location">
    <subcellularLocation>
        <location evidence="1">Nucleus</location>
    </subcellularLocation>
</comment>
<dbReference type="OMA" id="GHHHTKM"/>
<dbReference type="EMBL" id="ACPB03026117">
    <property type="status" value="NOT_ANNOTATED_CDS"/>
    <property type="molecule type" value="Genomic_DNA"/>
</dbReference>
<feature type="region of interest" description="Disordered" evidence="12">
    <location>
        <begin position="178"/>
        <end position="200"/>
    </location>
</feature>
<dbReference type="HOGENOM" id="CLU_010413_3_0_1"/>
<evidence type="ECO:0000256" key="7">
    <source>
        <dbReference type="ARBA" id="ARBA00023204"/>
    </source>
</evidence>
<feature type="active site" description="Proton donor/acceptor" evidence="9">
    <location>
        <position position="570"/>
    </location>
</feature>
<evidence type="ECO:0000256" key="6">
    <source>
        <dbReference type="ARBA" id="ARBA00022839"/>
    </source>
</evidence>
<protein>
    <submittedName>
        <fullName evidence="14">Zf-CCHH domain-containing protein</fullName>
    </submittedName>
</protein>
<dbReference type="GO" id="GO:0006281">
    <property type="term" value="P:DNA repair"/>
    <property type="evidence" value="ECO:0007669"/>
    <property type="project" value="UniProtKB-KW"/>
</dbReference>
<proteinExistence type="inferred from homology"/>
<evidence type="ECO:0000256" key="11">
    <source>
        <dbReference type="PIRSR" id="PIRSR610347-3"/>
    </source>
</evidence>
<feature type="binding site" evidence="10">
    <location>
        <position position="572"/>
    </location>
    <ligand>
        <name>substrate</name>
    </ligand>
</feature>
<keyword evidence="7" id="KW-0234">DNA repair</keyword>
<dbReference type="GO" id="GO:0003697">
    <property type="term" value="F:single-stranded DNA binding"/>
    <property type="evidence" value="ECO:0007669"/>
    <property type="project" value="TreeGrafter"/>
</dbReference>
<feature type="compositionally biased region" description="Polar residues" evidence="12">
    <location>
        <begin position="84"/>
        <end position="102"/>
    </location>
</feature>
<dbReference type="InParanoid" id="T1H9D3"/>
<evidence type="ECO:0000313" key="15">
    <source>
        <dbReference type="Proteomes" id="UP000015103"/>
    </source>
</evidence>
<dbReference type="AlphaFoldDB" id="T1H9D3"/>
<dbReference type="Pfam" id="PF10283">
    <property type="entry name" value="zf-CCHH"/>
    <property type="match status" value="1"/>
</dbReference>
<keyword evidence="4" id="KW-0227">DNA damage</keyword>
<feature type="region of interest" description="Disordered" evidence="12">
    <location>
        <begin position="84"/>
        <end position="114"/>
    </location>
</feature>
<dbReference type="InterPro" id="IPR019406">
    <property type="entry name" value="APLF_PBZ"/>
</dbReference>
<evidence type="ECO:0000256" key="3">
    <source>
        <dbReference type="ARBA" id="ARBA00022722"/>
    </source>
</evidence>
<keyword evidence="5" id="KW-0378">Hydrolase</keyword>
<sequence>MSMNVSDLRMDCHLGEKCYRKKKQHFYERRHRHLEKLLEEYQDLNIPTTFIAKLSHQTLREQLKFLQEIRSDCTTVEDSLQNIGKSSPVSLSPNKKLTGSPMSSSKNNDKSSSNEQICSYGEKCYRKNPKHFETFSHPHLNDLIKIMGDKEISIPPDHKTEISLETLKLQLSFLRRNEVSEDSEDHIQPSSSSSRSSRCKHPEEASCKVYATSKNEAQAQGYRVVVLDRVKNPILNKLMAAAPYNFFLTTISDSPQTHNEMLSLTFAELVDPNLGQLESSLQINFMVQFGWLLAQYHIMGHRNKPMTLLYGDVDMELDRFKHFLTPVKVKPPSSFGSHHSKMMVFSYTDDSIRIVVCTANLVESDWDNRTQGLWISPRCSVLPKKSDTMAGDSPTNFKRDLIKYLSAYKLPELVPWVKKLQNVDMSAVRVFFISSVPGTHHSPAGHLKHDFGHPSLAKLLNEHIDISDNNSYPVIAQCSSIGSLGPKPESWLLSDMLSTFTSGKRHGVYSKPSFRFIYPSFENISSSYDGLLGGGCLPYSRKTHQRQEWVTSFMCQWISDHRHRTRAPPHIKTYCRVSPDCSKLSYFVLTSANMSKAAWGVLSKSGSLNILSYEAGVLFLPQFMIDRDYFPLTEELADENAPVFPMPYDLPPTSFAYSDIPWFIENIM</sequence>
<dbReference type="GO" id="GO:0005634">
    <property type="term" value="C:nucleus"/>
    <property type="evidence" value="ECO:0007669"/>
    <property type="project" value="UniProtKB-SubCell"/>
</dbReference>
<organism evidence="14 15">
    <name type="scientific">Rhodnius prolixus</name>
    <name type="common">Triatomid bug</name>
    <dbReference type="NCBI Taxonomy" id="13249"/>
    <lineage>
        <taxon>Eukaryota</taxon>
        <taxon>Metazoa</taxon>
        <taxon>Ecdysozoa</taxon>
        <taxon>Arthropoda</taxon>
        <taxon>Hexapoda</taxon>
        <taxon>Insecta</taxon>
        <taxon>Pterygota</taxon>
        <taxon>Neoptera</taxon>
        <taxon>Paraneoptera</taxon>
        <taxon>Hemiptera</taxon>
        <taxon>Heteroptera</taxon>
        <taxon>Panheteroptera</taxon>
        <taxon>Cimicomorpha</taxon>
        <taxon>Reduviidae</taxon>
        <taxon>Triatominae</taxon>
        <taxon>Rhodnius</taxon>
    </lineage>
</organism>
<dbReference type="EnsemblMetazoa" id="RPRC000635-RA">
    <property type="protein sequence ID" value="RPRC000635-PA"/>
    <property type="gene ID" value="RPRC000635"/>
</dbReference>
<dbReference type="EMBL" id="ACPB03026116">
    <property type="status" value="NOT_ANNOTATED_CDS"/>
    <property type="molecule type" value="Genomic_DNA"/>
</dbReference>
<feature type="active site" description="Nucleophile" evidence="9">
    <location>
        <position position="339"/>
    </location>
</feature>
<keyword evidence="6" id="KW-0269">Exonuclease</keyword>
<comment type="similarity">
    <text evidence="2">Belongs to the tyrosyl-DNA phosphodiesterase family.</text>
</comment>
<keyword evidence="15" id="KW-1185">Reference proteome</keyword>
<evidence type="ECO:0000313" key="14">
    <source>
        <dbReference type="EnsemblMetazoa" id="RPRC000635-PA"/>
    </source>
</evidence>
<feature type="compositionally biased region" description="Low complexity" evidence="12">
    <location>
        <begin position="103"/>
        <end position="114"/>
    </location>
</feature>
<evidence type="ECO:0000256" key="12">
    <source>
        <dbReference type="SAM" id="MobiDB-lite"/>
    </source>
</evidence>
<feature type="binding site" evidence="10">
    <location>
        <position position="341"/>
    </location>
    <ligand>
        <name>substrate</name>
    </ligand>
</feature>
<dbReference type="GO" id="GO:0004527">
    <property type="term" value="F:exonuclease activity"/>
    <property type="evidence" value="ECO:0007669"/>
    <property type="project" value="UniProtKB-KW"/>
</dbReference>
<dbReference type="Pfam" id="PF06087">
    <property type="entry name" value="Tyr-DNA_phospho"/>
    <property type="match status" value="1"/>
</dbReference>
<keyword evidence="3" id="KW-0540">Nuclease</keyword>
<dbReference type="Proteomes" id="UP000015103">
    <property type="component" value="Unassembled WGS sequence"/>
</dbReference>
<evidence type="ECO:0000256" key="1">
    <source>
        <dbReference type="ARBA" id="ARBA00004123"/>
    </source>
</evidence>
<evidence type="ECO:0000256" key="8">
    <source>
        <dbReference type="ARBA" id="ARBA00023242"/>
    </source>
</evidence>
<evidence type="ECO:0000256" key="2">
    <source>
        <dbReference type="ARBA" id="ARBA00010205"/>
    </source>
</evidence>
<evidence type="ECO:0000256" key="4">
    <source>
        <dbReference type="ARBA" id="ARBA00022763"/>
    </source>
</evidence>
<dbReference type="InterPro" id="IPR010347">
    <property type="entry name" value="Tdp1"/>
</dbReference>
<dbReference type="PANTHER" id="PTHR12415:SF0">
    <property type="entry name" value="TYROSYL-DNA PHOSPHODIESTERASE 1"/>
    <property type="match status" value="1"/>
</dbReference>
<dbReference type="Gene3D" id="3.30.870.10">
    <property type="entry name" value="Endonuclease Chain A"/>
    <property type="match status" value="2"/>
</dbReference>
<dbReference type="PANTHER" id="PTHR12415">
    <property type="entry name" value="TYROSYL-DNA PHOSPHODIESTERASE 1"/>
    <property type="match status" value="1"/>
</dbReference>
<evidence type="ECO:0000256" key="10">
    <source>
        <dbReference type="PIRSR" id="PIRSR610347-2"/>
    </source>
</evidence>
<name>T1H9D3_RHOPR</name>
<feature type="domain" description="PBZ-type" evidence="13">
    <location>
        <begin position="118"/>
        <end position="139"/>
    </location>
</feature>
<dbReference type="VEuPathDB" id="VectorBase:RPRC000635"/>
<dbReference type="FunCoup" id="T1H9D3">
    <property type="interactions" value="1250"/>
</dbReference>
<dbReference type="GO" id="GO:0017005">
    <property type="term" value="F:3'-tyrosyl-DNA phosphodiesterase activity"/>
    <property type="evidence" value="ECO:0007669"/>
    <property type="project" value="TreeGrafter"/>
</dbReference>
<feature type="site" description="Interaction with DNA" evidence="11">
    <location>
        <position position="595"/>
    </location>
</feature>
<dbReference type="SUPFAM" id="SSF56024">
    <property type="entry name" value="Phospholipase D/nuclease"/>
    <property type="match status" value="2"/>
</dbReference>
<evidence type="ECO:0000256" key="9">
    <source>
        <dbReference type="PIRSR" id="PIRSR610347-1"/>
    </source>
</evidence>
<dbReference type="GO" id="GO:0003690">
    <property type="term" value="F:double-stranded DNA binding"/>
    <property type="evidence" value="ECO:0007669"/>
    <property type="project" value="TreeGrafter"/>
</dbReference>
<evidence type="ECO:0000259" key="13">
    <source>
        <dbReference type="Pfam" id="PF10283"/>
    </source>
</evidence>
<dbReference type="STRING" id="13249.T1H9D3"/>
<accession>T1H9D3</accession>
<keyword evidence="8" id="KW-0539">Nucleus</keyword>
<dbReference type="eggNOG" id="KOG2031">
    <property type="taxonomic scope" value="Eukaryota"/>
</dbReference>
<evidence type="ECO:0000256" key="5">
    <source>
        <dbReference type="ARBA" id="ARBA00022801"/>
    </source>
</evidence>
<reference evidence="14" key="1">
    <citation type="submission" date="2015-05" db="UniProtKB">
        <authorList>
            <consortium name="EnsemblMetazoa"/>
        </authorList>
    </citation>
    <scope>IDENTIFICATION</scope>
</reference>